<feature type="compositionally biased region" description="Basic and acidic residues" evidence="8">
    <location>
        <begin position="230"/>
        <end position="247"/>
    </location>
</feature>
<keyword evidence="10" id="KW-1185">Reference proteome</keyword>
<organism evidence="10 11">
    <name type="scientific">Coffea arabica</name>
    <name type="common">Arabian coffee</name>
    <dbReference type="NCBI Taxonomy" id="13443"/>
    <lineage>
        <taxon>Eukaryota</taxon>
        <taxon>Viridiplantae</taxon>
        <taxon>Streptophyta</taxon>
        <taxon>Embryophyta</taxon>
        <taxon>Tracheophyta</taxon>
        <taxon>Spermatophyta</taxon>
        <taxon>Magnoliopsida</taxon>
        <taxon>eudicotyledons</taxon>
        <taxon>Gunneridae</taxon>
        <taxon>Pentapetalae</taxon>
        <taxon>asterids</taxon>
        <taxon>lamiids</taxon>
        <taxon>Gentianales</taxon>
        <taxon>Rubiaceae</taxon>
        <taxon>Ixoroideae</taxon>
        <taxon>Gardenieae complex</taxon>
        <taxon>Bertiereae - Coffeeae clade</taxon>
        <taxon>Coffeeae</taxon>
        <taxon>Coffea</taxon>
    </lineage>
</organism>
<evidence type="ECO:0000256" key="6">
    <source>
        <dbReference type="ARBA" id="ARBA00022918"/>
    </source>
</evidence>
<evidence type="ECO:0000256" key="8">
    <source>
        <dbReference type="SAM" id="MobiDB-lite"/>
    </source>
</evidence>
<dbReference type="Gene3D" id="3.10.10.10">
    <property type="entry name" value="HIV Type 1 Reverse Transcriptase, subunit A, domain 1"/>
    <property type="match status" value="1"/>
</dbReference>
<dbReference type="PANTHER" id="PTHR34072:SF57">
    <property type="entry name" value="RNA-DIRECTED DNA POLYMERASE"/>
    <property type="match status" value="1"/>
</dbReference>
<sequence length="644" mass="73779">MSIIDAASGGALVNKIPRETWELIEGMAENSQQFGTREDVPTRRVNEVKTSSIQQQISELTSFVRQLAVESVLQAKVCGVCAAVGHSTEMCPLVQEETAKQVNMAGHAPAPRKQYDPYSSTYSLSWIDHPNLSYRGNRQSNFVPNRQQGYQQQYQSRQPPPPSNSSPSMEEMMKQLLANQQKMNSDLQSMRNQLEQVQSLQTQLNQMAITINRLESQIQGKLSSQLELNPKNKELEEEGRDNKDQKVPPDLITRVKSNSPSFPSRLEKPKKQDKEKEVLEIFHKVEINIALLDAIKQAPVLELKPLSKHLKYAYSSERETFLVIISVGLSTVQEDKLFRVLREYKQAIGCTIADIKEISPAVCYFQIAIAPEDQEKITFICPFGTLAYRRMSFGLCNAPATFQRCMKDVPFEFDKACKGAFDRLKELLTSSPIIQPPDWNQPFEIMYDTSDYAVVVVLDQRVRKAAHAIYYASRALNESQLNYATTKKEFLAVIFALEKFWSYLFGAKVIIFFDHAALRYLLAKKEAKLRLIRWILLLQEFDLEIRDKKGTENLVADHLSRVQVTEDDLPLRETFPDEHLFANNLSLQWYADIVNFLVTDKFPAGWPKAKRDKLRSDAKSYIWNDPYLWKRGADQIIKRCVGED</sequence>
<name>A0ABM4UEZ8_COFAR</name>
<dbReference type="PANTHER" id="PTHR34072">
    <property type="entry name" value="ENZYMATIC POLYPROTEIN-RELATED"/>
    <property type="match status" value="1"/>
</dbReference>
<dbReference type="Pfam" id="PF17917">
    <property type="entry name" value="RT_RNaseH"/>
    <property type="match status" value="1"/>
</dbReference>
<proteinExistence type="predicted"/>
<keyword evidence="2" id="KW-0548">Nucleotidyltransferase</keyword>
<dbReference type="Proteomes" id="UP001652660">
    <property type="component" value="Chromosome 5e"/>
</dbReference>
<dbReference type="InterPro" id="IPR043502">
    <property type="entry name" value="DNA/RNA_pol_sf"/>
</dbReference>
<evidence type="ECO:0000313" key="10">
    <source>
        <dbReference type="Proteomes" id="UP001652660"/>
    </source>
</evidence>
<feature type="region of interest" description="Disordered" evidence="8">
    <location>
        <begin position="225"/>
        <end position="273"/>
    </location>
</feature>
<dbReference type="SUPFAM" id="SSF56672">
    <property type="entry name" value="DNA/RNA polymerases"/>
    <property type="match status" value="1"/>
</dbReference>
<gene>
    <name evidence="11" type="primary">LOC140007061</name>
</gene>
<evidence type="ECO:0000256" key="1">
    <source>
        <dbReference type="ARBA" id="ARBA00022679"/>
    </source>
</evidence>
<reference evidence="11" key="1">
    <citation type="submission" date="2025-08" db="UniProtKB">
        <authorList>
            <consortium name="RefSeq"/>
        </authorList>
    </citation>
    <scope>IDENTIFICATION</scope>
    <source>
        <tissue evidence="11">Leaves</tissue>
    </source>
</reference>
<feature type="compositionally biased region" description="Low complexity" evidence="8">
    <location>
        <begin position="148"/>
        <end position="157"/>
    </location>
</feature>
<keyword evidence="5" id="KW-0378">Hydrolase</keyword>
<dbReference type="Gene3D" id="3.30.70.270">
    <property type="match status" value="1"/>
</dbReference>
<evidence type="ECO:0000259" key="9">
    <source>
        <dbReference type="Pfam" id="PF17917"/>
    </source>
</evidence>
<evidence type="ECO:0000256" key="4">
    <source>
        <dbReference type="ARBA" id="ARBA00022759"/>
    </source>
</evidence>
<keyword evidence="3" id="KW-0540">Nuclease</keyword>
<keyword evidence="7" id="KW-0175">Coiled coil</keyword>
<evidence type="ECO:0000313" key="11">
    <source>
        <dbReference type="RefSeq" id="XP_071905861.1"/>
    </source>
</evidence>
<feature type="domain" description="Reverse transcriptase RNase H-like" evidence="9">
    <location>
        <begin position="438"/>
        <end position="541"/>
    </location>
</feature>
<feature type="region of interest" description="Disordered" evidence="8">
    <location>
        <begin position="148"/>
        <end position="169"/>
    </location>
</feature>
<protein>
    <recommendedName>
        <fullName evidence="9">Reverse transcriptase RNase H-like domain-containing protein</fullName>
    </recommendedName>
</protein>
<dbReference type="CDD" id="cd09274">
    <property type="entry name" value="RNase_HI_RT_Ty3"/>
    <property type="match status" value="1"/>
</dbReference>
<evidence type="ECO:0000256" key="7">
    <source>
        <dbReference type="SAM" id="Coils"/>
    </source>
</evidence>
<feature type="coiled-coil region" evidence="7">
    <location>
        <begin position="173"/>
        <end position="217"/>
    </location>
</feature>
<accession>A0ABM4UEZ8</accession>
<keyword evidence="4" id="KW-0255">Endonuclease</keyword>
<dbReference type="RefSeq" id="XP_071905861.1">
    <property type="nucleotide sequence ID" value="XM_072049760.1"/>
</dbReference>
<dbReference type="Gene3D" id="3.10.20.370">
    <property type="match status" value="1"/>
</dbReference>
<dbReference type="InterPro" id="IPR041373">
    <property type="entry name" value="RT_RNaseH"/>
</dbReference>
<evidence type="ECO:0000256" key="5">
    <source>
        <dbReference type="ARBA" id="ARBA00022801"/>
    </source>
</evidence>
<dbReference type="InterPro" id="IPR043128">
    <property type="entry name" value="Rev_trsase/Diguanyl_cyclase"/>
</dbReference>
<dbReference type="GeneID" id="140007061"/>
<keyword evidence="1" id="KW-0808">Transferase</keyword>
<evidence type="ECO:0000256" key="3">
    <source>
        <dbReference type="ARBA" id="ARBA00022722"/>
    </source>
</evidence>
<keyword evidence="6" id="KW-0695">RNA-directed DNA polymerase</keyword>
<evidence type="ECO:0000256" key="2">
    <source>
        <dbReference type="ARBA" id="ARBA00022695"/>
    </source>
</evidence>